<dbReference type="Proteomes" id="UP001234178">
    <property type="component" value="Unassembled WGS sequence"/>
</dbReference>
<gene>
    <name evidence="1" type="ORF">OUZ56_029921</name>
</gene>
<keyword evidence="2" id="KW-1185">Reference proteome</keyword>
<evidence type="ECO:0000313" key="2">
    <source>
        <dbReference type="Proteomes" id="UP001234178"/>
    </source>
</evidence>
<comment type="caution">
    <text evidence="1">The sequence shown here is derived from an EMBL/GenBank/DDBJ whole genome shotgun (WGS) entry which is preliminary data.</text>
</comment>
<accession>A0ABR0B8A5</accession>
<proteinExistence type="predicted"/>
<reference evidence="1 2" key="1">
    <citation type="journal article" date="2023" name="Nucleic Acids Res.">
        <title>The hologenome of Daphnia magna reveals possible DNA methylation and microbiome-mediated evolution of the host genome.</title>
        <authorList>
            <person name="Chaturvedi A."/>
            <person name="Li X."/>
            <person name="Dhandapani V."/>
            <person name="Marshall H."/>
            <person name="Kissane S."/>
            <person name="Cuenca-Cambronero M."/>
            <person name="Asole G."/>
            <person name="Calvet F."/>
            <person name="Ruiz-Romero M."/>
            <person name="Marangio P."/>
            <person name="Guigo R."/>
            <person name="Rago D."/>
            <person name="Mirbahai L."/>
            <person name="Eastwood N."/>
            <person name="Colbourne J.K."/>
            <person name="Zhou J."/>
            <person name="Mallon E."/>
            <person name="Orsini L."/>
        </authorList>
    </citation>
    <scope>NUCLEOTIDE SEQUENCE [LARGE SCALE GENOMIC DNA]</scope>
    <source>
        <strain evidence="1">LRV0_1</strain>
    </source>
</reference>
<sequence>MVPKFPASFTSLAGRSGDRDFWASCPKDSRFSDTWTSGTRHLDDRFATGGHLSSDVRTTGSRRLGATINVAEPSKSFTRLRPVNSRASDVWTLFLSATWIYRLDYRFSYYCNVKKLNTIT</sequence>
<name>A0ABR0B8A5_9CRUS</name>
<protein>
    <submittedName>
        <fullName evidence="1">Uncharacterized protein</fullName>
    </submittedName>
</protein>
<organism evidence="1 2">
    <name type="scientific">Daphnia magna</name>
    <dbReference type="NCBI Taxonomy" id="35525"/>
    <lineage>
        <taxon>Eukaryota</taxon>
        <taxon>Metazoa</taxon>
        <taxon>Ecdysozoa</taxon>
        <taxon>Arthropoda</taxon>
        <taxon>Crustacea</taxon>
        <taxon>Branchiopoda</taxon>
        <taxon>Diplostraca</taxon>
        <taxon>Cladocera</taxon>
        <taxon>Anomopoda</taxon>
        <taxon>Daphniidae</taxon>
        <taxon>Daphnia</taxon>
    </lineage>
</organism>
<evidence type="ECO:0000313" key="1">
    <source>
        <dbReference type="EMBL" id="KAK4037895.1"/>
    </source>
</evidence>
<dbReference type="EMBL" id="JAOYFB010000040">
    <property type="protein sequence ID" value="KAK4037895.1"/>
    <property type="molecule type" value="Genomic_DNA"/>
</dbReference>